<name>A0A5C2S4L0_9APHY</name>
<reference evidence="2" key="1">
    <citation type="journal article" date="2018" name="Genome Biol. Evol.">
        <title>Genomics and development of Lentinus tigrinus, a white-rot wood-decaying mushroom with dimorphic fruiting bodies.</title>
        <authorList>
            <person name="Wu B."/>
            <person name="Xu Z."/>
            <person name="Knudson A."/>
            <person name="Carlson A."/>
            <person name="Chen N."/>
            <person name="Kovaka S."/>
            <person name="LaButti K."/>
            <person name="Lipzen A."/>
            <person name="Pennachio C."/>
            <person name="Riley R."/>
            <person name="Schakwitz W."/>
            <person name="Umezawa K."/>
            <person name="Ohm R.A."/>
            <person name="Grigoriev I.V."/>
            <person name="Nagy L.G."/>
            <person name="Gibbons J."/>
            <person name="Hibbett D."/>
        </authorList>
    </citation>
    <scope>NUCLEOTIDE SEQUENCE [LARGE SCALE GENOMIC DNA]</scope>
    <source>
        <strain evidence="2">ALCF2SS1-6</strain>
    </source>
</reference>
<gene>
    <name evidence="2" type="ORF">L227DRAFT_601830</name>
</gene>
<protein>
    <recommendedName>
        <fullName evidence="4">BTB domain-containing protein</fullName>
    </recommendedName>
</protein>
<proteinExistence type="predicted"/>
<dbReference type="Proteomes" id="UP000313359">
    <property type="component" value="Unassembled WGS sequence"/>
</dbReference>
<dbReference type="EMBL" id="ML122274">
    <property type="protein sequence ID" value="RPD58522.1"/>
    <property type="molecule type" value="Genomic_DNA"/>
</dbReference>
<evidence type="ECO:0000313" key="3">
    <source>
        <dbReference type="Proteomes" id="UP000313359"/>
    </source>
</evidence>
<organism evidence="2 3">
    <name type="scientific">Lentinus tigrinus ALCF2SS1-6</name>
    <dbReference type="NCBI Taxonomy" id="1328759"/>
    <lineage>
        <taxon>Eukaryota</taxon>
        <taxon>Fungi</taxon>
        <taxon>Dikarya</taxon>
        <taxon>Basidiomycota</taxon>
        <taxon>Agaricomycotina</taxon>
        <taxon>Agaricomycetes</taxon>
        <taxon>Polyporales</taxon>
        <taxon>Polyporaceae</taxon>
        <taxon>Lentinus</taxon>
    </lineage>
</organism>
<feature type="region of interest" description="Disordered" evidence="1">
    <location>
        <begin position="8"/>
        <end position="43"/>
    </location>
</feature>
<evidence type="ECO:0008006" key="4">
    <source>
        <dbReference type="Google" id="ProtNLM"/>
    </source>
</evidence>
<keyword evidence="3" id="KW-1185">Reference proteome</keyword>
<evidence type="ECO:0000256" key="1">
    <source>
        <dbReference type="SAM" id="MobiDB-lite"/>
    </source>
</evidence>
<sequence length="805" mass="90364">MLGMFLAGSYPRSDSPVDPSHAPPRDRLPNATMPTEDVPDTGLPEAVLDPVAEIERIMSEAGLIQQDMEVWDPLGNVMILAEGVAFLAHDSVLALSPYLLQRINEERTKVLLPGWIPVIRLDEPAADLRHFLRALSRSHDELDPLEPNPSFESIWACATLGQKYERPDLRDQALAYVKSYCTDNYDSFHANGRQRLPPGFEFPHAIGLLNLARYTNAHTLLPLVIMSCTMIANTEILVNGWTRADVIKVQLTSDDLALCIAAERRMVVRAIENAGKIYKVQIPMDCVSKAGCQDALVWLNIWHAHMVSQSRRWHDPLKILWGLAVRKKAFAGPGENLKLCKVCRGMLRVRQDEILRRTWRELPCILDIHVPGWPGNCPVHCVERRADVPGVDSSSLRCPLVGLVPTLYFNQHYLYALPDSPNECLHYHSSSTTPSGSVRCATTTSTDGGRKSVARVDVVLDGEFWCEGGKGRLISYKDGLQPVEFRVDRTLLEKHSATFASDVKKHWQNPPIKYTSQTAEDVRHLFRALRSKDETGSFFTPHTTFHAVAACIRLGLEFMCVELYNTAMAKVKTYFTDDFKIVRSRRTRPLPVPIPPEFGGLDIAIPVINLARLTNTPSLLPLAFIACTKLNDLKPLTHGFRRDDGTRERLSPEDLGIVMRACRALHTSFSACIVEIYESEVSDECVALNGDACKAALRRICGKWLYNFGRASTPPLDPFCMHWKEPLMKTEGSRLCHLCTYMVVERGTVTDEVNWKELPCILGIKVPGWSTCVCPVHSPEVESFMEVDIEACILKDKMPWSSTYQ</sequence>
<evidence type="ECO:0000313" key="2">
    <source>
        <dbReference type="EMBL" id="RPD58522.1"/>
    </source>
</evidence>
<dbReference type="AlphaFoldDB" id="A0A5C2S4L0"/>
<dbReference type="OrthoDB" id="2743085at2759"/>
<accession>A0A5C2S4L0</accession>